<dbReference type="InterPro" id="IPR038731">
    <property type="entry name" value="RgtA/B/C-like"/>
</dbReference>
<proteinExistence type="predicted"/>
<accession>A0A382Z620</accession>
<dbReference type="PANTHER" id="PTHR33908:SF11">
    <property type="entry name" value="MEMBRANE PROTEIN"/>
    <property type="match status" value="1"/>
</dbReference>
<keyword evidence="5 8" id="KW-0812">Transmembrane</keyword>
<reference evidence="10" key="1">
    <citation type="submission" date="2018-05" db="EMBL/GenBank/DDBJ databases">
        <authorList>
            <person name="Lanie J.A."/>
            <person name="Ng W.-L."/>
            <person name="Kazmierczak K.M."/>
            <person name="Andrzejewski T.M."/>
            <person name="Davidsen T.M."/>
            <person name="Wayne K.J."/>
            <person name="Tettelin H."/>
            <person name="Glass J.I."/>
            <person name="Rusch D."/>
            <person name="Podicherti R."/>
            <person name="Tsui H.-C.T."/>
            <person name="Winkler M.E."/>
        </authorList>
    </citation>
    <scope>NUCLEOTIDE SEQUENCE</scope>
</reference>
<keyword evidence="3" id="KW-0328">Glycosyltransferase</keyword>
<sequence length="162" mass="17798">VRILFVSAFLTEGFAWPDEMEQYYPQALRLYEGLGWGDNTKVLPVFPFLLSLIFTVSNGDLFITRLLLALINSSLILAVYVLAKRLLDKRVALVAALITSLYPILIYSSGLLLPEAFFSILVCAGLASLLPSRLTSGNMLLAGLFLGFATLTIPLTIPFLLL</sequence>
<dbReference type="PANTHER" id="PTHR33908">
    <property type="entry name" value="MANNOSYLTRANSFERASE YKCB-RELATED"/>
    <property type="match status" value="1"/>
</dbReference>
<evidence type="ECO:0000256" key="4">
    <source>
        <dbReference type="ARBA" id="ARBA00022679"/>
    </source>
</evidence>
<feature type="transmembrane region" description="Helical" evidence="8">
    <location>
        <begin position="62"/>
        <end position="83"/>
    </location>
</feature>
<evidence type="ECO:0000256" key="7">
    <source>
        <dbReference type="ARBA" id="ARBA00023136"/>
    </source>
</evidence>
<evidence type="ECO:0000259" key="9">
    <source>
        <dbReference type="Pfam" id="PF13231"/>
    </source>
</evidence>
<evidence type="ECO:0000256" key="8">
    <source>
        <dbReference type="SAM" id="Phobius"/>
    </source>
</evidence>
<evidence type="ECO:0000256" key="5">
    <source>
        <dbReference type="ARBA" id="ARBA00022692"/>
    </source>
</evidence>
<dbReference type="AlphaFoldDB" id="A0A382Z620"/>
<protein>
    <recommendedName>
        <fullName evidence="9">Glycosyltransferase RgtA/B/C/D-like domain-containing protein</fullName>
    </recommendedName>
</protein>
<evidence type="ECO:0000256" key="6">
    <source>
        <dbReference type="ARBA" id="ARBA00022989"/>
    </source>
</evidence>
<dbReference type="Pfam" id="PF13231">
    <property type="entry name" value="PMT_2"/>
    <property type="match status" value="1"/>
</dbReference>
<keyword evidence="4" id="KW-0808">Transferase</keyword>
<comment type="subcellular location">
    <subcellularLocation>
        <location evidence="1">Cell membrane</location>
        <topology evidence="1">Multi-pass membrane protein</topology>
    </subcellularLocation>
</comment>
<name>A0A382Z620_9ZZZZ</name>
<feature type="transmembrane region" description="Helical" evidence="8">
    <location>
        <begin position="90"/>
        <end position="110"/>
    </location>
</feature>
<dbReference type="GO" id="GO:0008610">
    <property type="term" value="P:lipid biosynthetic process"/>
    <property type="evidence" value="ECO:0007669"/>
    <property type="project" value="UniProtKB-ARBA"/>
</dbReference>
<dbReference type="EMBL" id="UINC01181175">
    <property type="protein sequence ID" value="SVD90740.1"/>
    <property type="molecule type" value="Genomic_DNA"/>
</dbReference>
<gene>
    <name evidence="10" type="ORF">METZ01_LOCUS443594</name>
</gene>
<evidence type="ECO:0000256" key="2">
    <source>
        <dbReference type="ARBA" id="ARBA00022475"/>
    </source>
</evidence>
<keyword evidence="7 8" id="KW-0472">Membrane</keyword>
<feature type="non-terminal residue" evidence="10">
    <location>
        <position position="1"/>
    </location>
</feature>
<feature type="transmembrane region" description="Helical" evidence="8">
    <location>
        <begin position="139"/>
        <end position="161"/>
    </location>
</feature>
<organism evidence="10">
    <name type="scientific">marine metagenome</name>
    <dbReference type="NCBI Taxonomy" id="408172"/>
    <lineage>
        <taxon>unclassified sequences</taxon>
        <taxon>metagenomes</taxon>
        <taxon>ecological metagenomes</taxon>
    </lineage>
</organism>
<evidence type="ECO:0000256" key="1">
    <source>
        <dbReference type="ARBA" id="ARBA00004651"/>
    </source>
</evidence>
<dbReference type="GO" id="GO:0005886">
    <property type="term" value="C:plasma membrane"/>
    <property type="evidence" value="ECO:0007669"/>
    <property type="project" value="UniProtKB-SubCell"/>
</dbReference>
<evidence type="ECO:0000313" key="10">
    <source>
        <dbReference type="EMBL" id="SVD90740.1"/>
    </source>
</evidence>
<keyword evidence="2" id="KW-1003">Cell membrane</keyword>
<dbReference type="InterPro" id="IPR050297">
    <property type="entry name" value="LipidA_mod_glycosyltrf_83"/>
</dbReference>
<feature type="non-terminal residue" evidence="10">
    <location>
        <position position="162"/>
    </location>
</feature>
<evidence type="ECO:0000256" key="3">
    <source>
        <dbReference type="ARBA" id="ARBA00022676"/>
    </source>
</evidence>
<keyword evidence="6 8" id="KW-1133">Transmembrane helix</keyword>
<feature type="domain" description="Glycosyltransferase RgtA/B/C/D-like" evidence="9">
    <location>
        <begin position="44"/>
        <end position="159"/>
    </location>
</feature>
<dbReference type="GO" id="GO:0016763">
    <property type="term" value="F:pentosyltransferase activity"/>
    <property type="evidence" value="ECO:0007669"/>
    <property type="project" value="TreeGrafter"/>
</dbReference>